<evidence type="ECO:0000256" key="2">
    <source>
        <dbReference type="ARBA" id="ARBA00022448"/>
    </source>
</evidence>
<evidence type="ECO:0000313" key="8">
    <source>
        <dbReference type="EMBL" id="MCR8629849.1"/>
    </source>
</evidence>
<dbReference type="InterPro" id="IPR000515">
    <property type="entry name" value="MetI-like"/>
</dbReference>
<comment type="caution">
    <text evidence="8">The sequence shown here is derived from an EMBL/GenBank/DDBJ whole genome shotgun (WGS) entry which is preliminary data.</text>
</comment>
<feature type="transmembrane region" description="Helical" evidence="6">
    <location>
        <begin position="190"/>
        <end position="209"/>
    </location>
</feature>
<evidence type="ECO:0000256" key="1">
    <source>
        <dbReference type="ARBA" id="ARBA00004141"/>
    </source>
</evidence>
<dbReference type="EMBL" id="JANQBD010000001">
    <property type="protein sequence ID" value="MCR8629849.1"/>
    <property type="molecule type" value="Genomic_DNA"/>
</dbReference>
<dbReference type="InterPro" id="IPR035906">
    <property type="entry name" value="MetI-like_sf"/>
</dbReference>
<sequence>MLLPGALYFIIFRYIPMYGLLIAFKDYQPFLGFVESQWVGLHHFERFFTDPVFTKLFVNTIVLAAYNILFFFPLPIILALMLHEVRLMIYKSFVQTLIYIPHFVSWVVVVGIIYIFFATDEGIVNELIRKLGGSEVNFLLSESWFRTMITAEVIWKESGWGTIIFLAALAGVDQQLYEAARIDGANRWRLIWNITLPSIRSTIVILLILRLGNFLDTGFEQVFLMLNAMNREVGEVFDTYVYSVGIQDGQFSYSTAVGLFKSIVGLILVVGANFLAKKMGEEGVY</sequence>
<accession>A0ABT1YBT0</accession>
<dbReference type="PANTHER" id="PTHR43496:SF1">
    <property type="entry name" value="POLYGALACTURONAN_RHAMNOGALACTURONAN TRANSPORT SYSTEM PERMEASE PROTEIN YTEP"/>
    <property type="match status" value="1"/>
</dbReference>
<evidence type="ECO:0000259" key="7">
    <source>
        <dbReference type="PROSITE" id="PS50928"/>
    </source>
</evidence>
<keyword evidence="3 6" id="KW-0812">Transmembrane</keyword>
<dbReference type="SUPFAM" id="SSF161098">
    <property type="entry name" value="MetI-like"/>
    <property type="match status" value="1"/>
</dbReference>
<comment type="similarity">
    <text evidence="6">Belongs to the binding-protein-dependent transport system permease family.</text>
</comment>
<evidence type="ECO:0000313" key="9">
    <source>
        <dbReference type="Proteomes" id="UP001300012"/>
    </source>
</evidence>
<name>A0ABT1YBT0_9BACL</name>
<evidence type="ECO:0000256" key="3">
    <source>
        <dbReference type="ARBA" id="ARBA00022692"/>
    </source>
</evidence>
<feature type="transmembrane region" description="Helical" evidence="6">
    <location>
        <begin position="56"/>
        <end position="78"/>
    </location>
</feature>
<organism evidence="8 9">
    <name type="scientific">Paenibacillus radicis</name>
    <name type="common">ex Xue et al. 2023</name>
    <dbReference type="NCBI Taxonomy" id="2972489"/>
    <lineage>
        <taxon>Bacteria</taxon>
        <taxon>Bacillati</taxon>
        <taxon>Bacillota</taxon>
        <taxon>Bacilli</taxon>
        <taxon>Bacillales</taxon>
        <taxon>Paenibacillaceae</taxon>
        <taxon>Paenibacillus</taxon>
    </lineage>
</organism>
<evidence type="ECO:0000256" key="6">
    <source>
        <dbReference type="RuleBase" id="RU363032"/>
    </source>
</evidence>
<keyword evidence="5 6" id="KW-0472">Membrane</keyword>
<feature type="transmembrane region" description="Helical" evidence="6">
    <location>
        <begin position="251"/>
        <end position="276"/>
    </location>
</feature>
<dbReference type="Gene3D" id="1.10.3720.10">
    <property type="entry name" value="MetI-like"/>
    <property type="match status" value="1"/>
</dbReference>
<dbReference type="CDD" id="cd06261">
    <property type="entry name" value="TM_PBP2"/>
    <property type="match status" value="1"/>
</dbReference>
<keyword evidence="2 6" id="KW-0813">Transport</keyword>
<proteinExistence type="inferred from homology"/>
<dbReference type="PROSITE" id="PS50928">
    <property type="entry name" value="ABC_TM1"/>
    <property type="match status" value="1"/>
</dbReference>
<dbReference type="Proteomes" id="UP001300012">
    <property type="component" value="Unassembled WGS sequence"/>
</dbReference>
<dbReference type="PANTHER" id="PTHR43496">
    <property type="entry name" value="PROTEIN LPLB"/>
    <property type="match status" value="1"/>
</dbReference>
<evidence type="ECO:0000256" key="5">
    <source>
        <dbReference type="ARBA" id="ARBA00023136"/>
    </source>
</evidence>
<dbReference type="Pfam" id="PF00528">
    <property type="entry name" value="BPD_transp_1"/>
    <property type="match status" value="1"/>
</dbReference>
<reference evidence="8 9" key="1">
    <citation type="submission" date="2022-08" db="EMBL/GenBank/DDBJ databases">
        <title>Paenibacillus endoradicis sp. nov., Paenibacillus radicibacter sp. nov and Paenibacillus pararadicis sp. nov., three cold-adapted plant growth-promoting bacteria isolated from root of Larix gmelinii in Great Khingan.</title>
        <authorList>
            <person name="Xue H."/>
        </authorList>
    </citation>
    <scope>NUCLEOTIDE SEQUENCE [LARGE SCALE GENOMIC DNA]</scope>
    <source>
        <strain evidence="8 9">N5-1-1-5</strain>
    </source>
</reference>
<protein>
    <submittedName>
        <fullName evidence="8">ABC transporter permease subunit</fullName>
    </submittedName>
</protein>
<feature type="transmembrane region" description="Helical" evidence="6">
    <location>
        <begin position="98"/>
        <end position="119"/>
    </location>
</feature>
<gene>
    <name evidence="8" type="ORF">NV381_01410</name>
</gene>
<evidence type="ECO:0000256" key="4">
    <source>
        <dbReference type="ARBA" id="ARBA00022989"/>
    </source>
</evidence>
<keyword evidence="4 6" id="KW-1133">Transmembrane helix</keyword>
<feature type="domain" description="ABC transmembrane type-1" evidence="7">
    <location>
        <begin position="57"/>
        <end position="272"/>
    </location>
</feature>
<dbReference type="RefSeq" id="WP_258211701.1">
    <property type="nucleotide sequence ID" value="NZ_JANQBD010000001.1"/>
</dbReference>
<comment type="subcellular location">
    <subcellularLocation>
        <location evidence="6">Cell membrane</location>
        <topology evidence="6">Multi-pass membrane protein</topology>
    </subcellularLocation>
    <subcellularLocation>
        <location evidence="1">Membrane</location>
        <topology evidence="1">Multi-pass membrane protein</topology>
    </subcellularLocation>
</comment>
<keyword evidence="9" id="KW-1185">Reference proteome</keyword>
<feature type="transmembrane region" description="Helical" evidence="6">
    <location>
        <begin position="6"/>
        <end position="24"/>
    </location>
</feature>